<name>A0A921SNQ7_9MICO</name>
<protein>
    <submittedName>
        <fullName evidence="1">Uncharacterized protein</fullName>
    </submittedName>
</protein>
<dbReference type="Proteomes" id="UP000784435">
    <property type="component" value="Unassembled WGS sequence"/>
</dbReference>
<dbReference type="AlphaFoldDB" id="A0A921SNQ7"/>
<accession>A0A921SNQ7</accession>
<proteinExistence type="predicted"/>
<evidence type="ECO:0000313" key="2">
    <source>
        <dbReference type="Proteomes" id="UP000784435"/>
    </source>
</evidence>
<gene>
    <name evidence="1" type="ORF">K8V08_09755</name>
</gene>
<evidence type="ECO:0000313" key="1">
    <source>
        <dbReference type="EMBL" id="HJG80680.1"/>
    </source>
</evidence>
<comment type="caution">
    <text evidence="1">The sequence shown here is derived from an EMBL/GenBank/DDBJ whole genome shotgun (WGS) entry which is preliminary data.</text>
</comment>
<sequence>MNSTAHSPRRTTALRIVAVVLTALALSLGLTSCSGSPRVEGTYTGSAGTTLLVLKNDGSALYSYKKRASQETGSGTWSVDQGVLSVYVDSLEYEIFANTDRFDGTLLFESDDSSWNAEIYTLQE</sequence>
<reference evidence="1" key="1">
    <citation type="journal article" date="2021" name="PeerJ">
        <title>Extensive microbial diversity within the chicken gut microbiome revealed by metagenomics and culture.</title>
        <authorList>
            <person name="Gilroy R."/>
            <person name="Ravi A."/>
            <person name="Getino M."/>
            <person name="Pursley I."/>
            <person name="Horton D.L."/>
            <person name="Alikhan N.F."/>
            <person name="Baker D."/>
            <person name="Gharbi K."/>
            <person name="Hall N."/>
            <person name="Watson M."/>
            <person name="Adriaenssens E.M."/>
            <person name="Foster-Nyarko E."/>
            <person name="Jarju S."/>
            <person name="Secka A."/>
            <person name="Antonio M."/>
            <person name="Oren A."/>
            <person name="Chaudhuri R.R."/>
            <person name="La Ragione R."/>
            <person name="Hildebrand F."/>
            <person name="Pallen M.J."/>
        </authorList>
    </citation>
    <scope>NUCLEOTIDE SEQUENCE</scope>
    <source>
        <strain evidence="1">ChiGjej5B5-7349</strain>
    </source>
</reference>
<reference evidence="1" key="2">
    <citation type="submission" date="2021-09" db="EMBL/GenBank/DDBJ databases">
        <authorList>
            <person name="Gilroy R."/>
        </authorList>
    </citation>
    <scope>NUCLEOTIDE SEQUENCE</scope>
    <source>
        <strain evidence="1">ChiGjej5B5-7349</strain>
    </source>
</reference>
<dbReference type="EMBL" id="DYUK01000211">
    <property type="protein sequence ID" value="HJG80680.1"/>
    <property type="molecule type" value="Genomic_DNA"/>
</dbReference>
<organism evidence="1 2">
    <name type="scientific">Brevibacterium senegalense</name>
    <dbReference type="NCBI Taxonomy" id="1033736"/>
    <lineage>
        <taxon>Bacteria</taxon>
        <taxon>Bacillati</taxon>
        <taxon>Actinomycetota</taxon>
        <taxon>Actinomycetes</taxon>
        <taxon>Micrococcales</taxon>
        <taxon>Brevibacteriaceae</taxon>
        <taxon>Brevibacterium</taxon>
    </lineage>
</organism>